<comment type="catalytic activity">
    <reaction evidence="9">
        <text>ATP + H2O = ADP + phosphate + H(+)</text>
        <dbReference type="Rhea" id="RHEA:13065"/>
        <dbReference type="ChEBI" id="CHEBI:15377"/>
        <dbReference type="ChEBI" id="CHEBI:15378"/>
        <dbReference type="ChEBI" id="CHEBI:30616"/>
        <dbReference type="ChEBI" id="CHEBI:43474"/>
        <dbReference type="ChEBI" id="CHEBI:456216"/>
        <dbReference type="EC" id="3.6.4.12"/>
    </reaction>
</comment>
<keyword evidence="7 9" id="KW-0233">DNA recombination</keyword>
<dbReference type="GO" id="GO:0005524">
    <property type="term" value="F:ATP binding"/>
    <property type="evidence" value="ECO:0007669"/>
    <property type="project" value="UniProtKB-KW"/>
</dbReference>
<keyword evidence="4 9" id="KW-0378">Hydrolase</keyword>
<reference evidence="11 12" key="1">
    <citation type="submission" date="2017-12" db="EMBL/GenBank/DDBJ databases">
        <title>High-resolution comparative analysis of great ape genomes.</title>
        <authorList>
            <person name="Pollen A."/>
            <person name="Hastie A."/>
            <person name="Hormozdiari F."/>
            <person name="Dougherty M."/>
            <person name="Liu R."/>
            <person name="Chaisson M."/>
            <person name="Hoppe E."/>
            <person name="Hill C."/>
            <person name="Pang A."/>
            <person name="Hillier L."/>
            <person name="Baker C."/>
            <person name="Armstrong J."/>
            <person name="Shendure J."/>
            <person name="Paten B."/>
            <person name="Wilson R."/>
            <person name="Chao H."/>
            <person name="Schneider V."/>
            <person name="Ventura M."/>
            <person name="Kronenberg Z."/>
            <person name="Murali S."/>
            <person name="Gordon D."/>
            <person name="Cantsilieris S."/>
            <person name="Munson K."/>
            <person name="Nelson B."/>
            <person name="Raja A."/>
            <person name="Underwood J."/>
            <person name="Diekhans M."/>
            <person name="Fiddes I."/>
            <person name="Haussler D."/>
            <person name="Eichler E."/>
        </authorList>
    </citation>
    <scope>NUCLEOTIDE SEQUENCE [LARGE SCALE GENOMIC DNA]</scope>
    <source>
        <strain evidence="11">Yerkes chimp pedigree #C0471</strain>
    </source>
</reference>
<evidence type="ECO:0000256" key="9">
    <source>
        <dbReference type="RuleBase" id="RU363048"/>
    </source>
</evidence>
<evidence type="ECO:0000259" key="10">
    <source>
        <dbReference type="Pfam" id="PF06068"/>
    </source>
</evidence>
<sequence length="221" mass="24802">KERVEAGDVIYIEANSGAVKRQGRCDTYATEFDLEAEEYVPLPKGDVHKKKEIIQDVTLHDLDVANARPQGGQDILSMMGQLMKPKKTEITDKLRGEINKVVNKYIDQGIAELVPGVLFVDEVHMLDIECFTYLHRALESSIAPIVIFASNRGNCVIRSHDSMNMLVQLIWKPAAFKYHLIVSTQYDDSAPHRVGDCTQGILKLKSRPRKLPGVGSGRTWK</sequence>
<comment type="subcellular location">
    <subcellularLocation>
        <location evidence="1 9">Nucleus</location>
    </subcellularLocation>
</comment>
<dbReference type="GO" id="GO:0006281">
    <property type="term" value="P:DNA repair"/>
    <property type="evidence" value="ECO:0007669"/>
    <property type="project" value="UniProtKB-KW"/>
</dbReference>
<comment type="caution">
    <text evidence="11">The sequence shown here is derived from an EMBL/GenBank/DDBJ whole genome shotgun (WGS) entry which is preliminary data.</text>
</comment>
<evidence type="ECO:0000256" key="2">
    <source>
        <dbReference type="ARBA" id="ARBA00007519"/>
    </source>
</evidence>
<feature type="non-terminal residue" evidence="11">
    <location>
        <position position="1"/>
    </location>
</feature>
<evidence type="ECO:0000256" key="8">
    <source>
        <dbReference type="ARBA" id="ARBA00023242"/>
    </source>
</evidence>
<comment type="function">
    <text evidence="9">Proposed core component of the chromatin remodeling Ino80 complex which exhibits DNA- and nucleosome-activated ATPase activity and catalyzes ATP-dependent nucleosome sliding.</text>
</comment>
<dbReference type="Proteomes" id="UP000236370">
    <property type="component" value="Unassembled WGS sequence"/>
</dbReference>
<keyword evidence="9" id="KW-0227">DNA damage</keyword>
<evidence type="ECO:0000256" key="7">
    <source>
        <dbReference type="ARBA" id="ARBA00023172"/>
    </source>
</evidence>
<proteinExistence type="inferred from homology"/>
<dbReference type="PANTHER" id="PTHR11093">
    <property type="entry name" value="RUVB-RELATED REPTIN AND PONTIN"/>
    <property type="match status" value="1"/>
</dbReference>
<organism evidence="11 12">
    <name type="scientific">Pan troglodytes</name>
    <name type="common">Chimpanzee</name>
    <dbReference type="NCBI Taxonomy" id="9598"/>
    <lineage>
        <taxon>Eukaryota</taxon>
        <taxon>Metazoa</taxon>
        <taxon>Chordata</taxon>
        <taxon>Craniata</taxon>
        <taxon>Vertebrata</taxon>
        <taxon>Euteleostomi</taxon>
        <taxon>Mammalia</taxon>
        <taxon>Eutheria</taxon>
        <taxon>Euarchontoglires</taxon>
        <taxon>Primates</taxon>
        <taxon>Haplorrhini</taxon>
        <taxon>Catarrhini</taxon>
        <taxon>Hominidae</taxon>
        <taxon>Pan</taxon>
    </lineage>
</organism>
<keyword evidence="6 9" id="KW-0067">ATP-binding</keyword>
<dbReference type="GO" id="GO:0005634">
    <property type="term" value="C:nucleus"/>
    <property type="evidence" value="ECO:0007669"/>
    <property type="project" value="UniProtKB-SubCell"/>
</dbReference>
<gene>
    <name evidence="11" type="ORF">CK820_G0040068</name>
</gene>
<evidence type="ECO:0000313" key="12">
    <source>
        <dbReference type="Proteomes" id="UP000236370"/>
    </source>
</evidence>
<keyword evidence="3 9" id="KW-0547">Nucleotide-binding</keyword>
<feature type="domain" description="TIP49 P-loop" evidence="10">
    <location>
        <begin position="1"/>
        <end position="162"/>
    </location>
</feature>
<protein>
    <recommendedName>
        <fullName evidence="9">RuvB-like helicase</fullName>
        <ecNumber evidence="9">3.6.4.12</ecNumber>
    </recommendedName>
</protein>
<keyword evidence="5 9" id="KW-0347">Helicase</keyword>
<dbReference type="InterPro" id="IPR027417">
    <property type="entry name" value="P-loop_NTPase"/>
</dbReference>
<evidence type="ECO:0000256" key="3">
    <source>
        <dbReference type="ARBA" id="ARBA00022741"/>
    </source>
</evidence>
<dbReference type="InterPro" id="IPR010339">
    <property type="entry name" value="TIP49_P-loop"/>
</dbReference>
<dbReference type="GO" id="GO:0016887">
    <property type="term" value="F:ATP hydrolysis activity"/>
    <property type="evidence" value="ECO:0007669"/>
    <property type="project" value="RHEA"/>
</dbReference>
<dbReference type="InterPro" id="IPR012340">
    <property type="entry name" value="NA-bd_OB-fold"/>
</dbReference>
<dbReference type="InterPro" id="IPR042487">
    <property type="entry name" value="RuvBL1/2_DNA/RNA_bd_dom"/>
</dbReference>
<keyword evidence="9" id="KW-0804">Transcription</keyword>
<keyword evidence="9" id="KW-0805">Transcription regulation</keyword>
<dbReference type="InterPro" id="IPR027238">
    <property type="entry name" value="RuvB-like"/>
</dbReference>
<name>A0A2J8KAL0_PANTR</name>
<evidence type="ECO:0000256" key="6">
    <source>
        <dbReference type="ARBA" id="ARBA00022840"/>
    </source>
</evidence>
<evidence type="ECO:0000313" key="11">
    <source>
        <dbReference type="EMBL" id="PNI32058.1"/>
    </source>
</evidence>
<comment type="similarity">
    <text evidence="2 9">Belongs to the RuvB family.</text>
</comment>
<keyword evidence="9" id="KW-0234">DNA repair</keyword>
<dbReference type="SUPFAM" id="SSF50249">
    <property type="entry name" value="Nucleic acid-binding proteins"/>
    <property type="match status" value="1"/>
</dbReference>
<dbReference type="Gene3D" id="3.40.50.300">
    <property type="entry name" value="P-loop containing nucleotide triphosphate hydrolases"/>
    <property type="match status" value="1"/>
</dbReference>
<dbReference type="GO" id="GO:0006310">
    <property type="term" value="P:DNA recombination"/>
    <property type="evidence" value="ECO:0007669"/>
    <property type="project" value="UniProtKB-KW"/>
</dbReference>
<evidence type="ECO:0000256" key="1">
    <source>
        <dbReference type="ARBA" id="ARBA00004123"/>
    </source>
</evidence>
<dbReference type="EC" id="3.6.4.12" evidence="9"/>
<evidence type="ECO:0000256" key="4">
    <source>
        <dbReference type="ARBA" id="ARBA00022801"/>
    </source>
</evidence>
<dbReference type="SUPFAM" id="SSF52540">
    <property type="entry name" value="P-loop containing nucleoside triphosphate hydrolases"/>
    <property type="match status" value="1"/>
</dbReference>
<dbReference type="FunFam" id="2.40.50.360:FF:000001">
    <property type="entry name" value="RuvB-like helicase"/>
    <property type="match status" value="1"/>
</dbReference>
<accession>A0A2J8KAL0</accession>
<evidence type="ECO:0000256" key="5">
    <source>
        <dbReference type="ARBA" id="ARBA00022806"/>
    </source>
</evidence>
<dbReference type="GO" id="GO:0003678">
    <property type="term" value="F:DNA helicase activity"/>
    <property type="evidence" value="ECO:0007669"/>
    <property type="project" value="UniProtKB-EC"/>
</dbReference>
<dbReference type="AlphaFoldDB" id="A0A2J8KAL0"/>
<keyword evidence="8 9" id="KW-0539">Nucleus</keyword>
<dbReference type="Gene3D" id="2.40.50.360">
    <property type="entry name" value="RuvB-like helicase, domain II"/>
    <property type="match status" value="1"/>
</dbReference>
<dbReference type="EMBL" id="NBAG03000380">
    <property type="protein sequence ID" value="PNI32058.1"/>
    <property type="molecule type" value="Genomic_DNA"/>
</dbReference>
<dbReference type="Pfam" id="PF06068">
    <property type="entry name" value="TIP49"/>
    <property type="match status" value="1"/>
</dbReference>